<evidence type="ECO:0000313" key="10">
    <source>
        <dbReference type="Proteomes" id="UP000008549"/>
    </source>
</evidence>
<keyword evidence="4 7" id="KW-1133">Transmembrane helix</keyword>
<dbReference type="AlphaFoldDB" id="A8XUR6"/>
<evidence type="ECO:0000256" key="3">
    <source>
        <dbReference type="ARBA" id="ARBA00022692"/>
    </source>
</evidence>
<dbReference type="InterPro" id="IPR002619">
    <property type="entry name" value="CX"/>
</dbReference>
<feature type="region of interest" description="Disordered" evidence="6">
    <location>
        <begin position="582"/>
        <end position="610"/>
    </location>
</feature>
<feature type="transmembrane region" description="Helical" evidence="7">
    <location>
        <begin position="229"/>
        <end position="251"/>
    </location>
</feature>
<protein>
    <submittedName>
        <fullName evidence="9">Protein CBG19087</fullName>
    </submittedName>
</protein>
<dbReference type="HOGENOM" id="CLU_447772_0_0_1"/>
<dbReference type="RefSeq" id="XP_002637383.1">
    <property type="nucleotide sequence ID" value="XM_002637337.1"/>
</dbReference>
<dbReference type="GO" id="GO:0016020">
    <property type="term" value="C:membrane"/>
    <property type="evidence" value="ECO:0007669"/>
    <property type="project" value="UniProtKB-SubCell"/>
</dbReference>
<dbReference type="InParanoid" id="A8XUR6"/>
<dbReference type="eggNOG" id="ENOG502TCS9">
    <property type="taxonomic scope" value="Eukaryota"/>
</dbReference>
<feature type="transmembrane region" description="Helical" evidence="7">
    <location>
        <begin position="539"/>
        <end position="564"/>
    </location>
</feature>
<dbReference type="GeneID" id="8579378"/>
<feature type="transmembrane region" description="Helical" evidence="7">
    <location>
        <begin position="97"/>
        <end position="122"/>
    </location>
</feature>
<comment type="subcellular location">
    <subcellularLocation>
        <location evidence="1">Membrane</location>
        <topology evidence="1">Multi-pass membrane protein</topology>
    </subcellularLocation>
</comment>
<accession>A8XUR6</accession>
<evidence type="ECO:0000259" key="8">
    <source>
        <dbReference type="Pfam" id="PF01705"/>
    </source>
</evidence>
<feature type="domain" description="CX" evidence="8">
    <location>
        <begin position="482"/>
        <end position="525"/>
    </location>
</feature>
<dbReference type="Proteomes" id="UP000008549">
    <property type="component" value="Unassembled WGS sequence"/>
</dbReference>
<evidence type="ECO:0000313" key="9">
    <source>
        <dbReference type="EMBL" id="CAP36391.1"/>
    </source>
</evidence>
<dbReference type="KEGG" id="cbr:CBG_19087"/>
<evidence type="ECO:0000256" key="2">
    <source>
        <dbReference type="ARBA" id="ARBA00006803"/>
    </source>
</evidence>
<keyword evidence="10" id="KW-1185">Reference proteome</keyword>
<name>A8XUR6_CAEBR</name>
<evidence type="ECO:0000256" key="6">
    <source>
        <dbReference type="SAM" id="MobiDB-lite"/>
    </source>
</evidence>
<dbReference type="PANTHER" id="PTHR47518">
    <property type="entry name" value="SERPENTINE RECEPTOR CLASS EPSILON-13-RELATED"/>
    <property type="match status" value="1"/>
</dbReference>
<organism evidence="9 10">
    <name type="scientific">Caenorhabditis briggsae</name>
    <dbReference type="NCBI Taxonomy" id="6238"/>
    <lineage>
        <taxon>Eukaryota</taxon>
        <taxon>Metazoa</taxon>
        <taxon>Ecdysozoa</taxon>
        <taxon>Nematoda</taxon>
        <taxon>Chromadorea</taxon>
        <taxon>Rhabditida</taxon>
        <taxon>Rhabditina</taxon>
        <taxon>Rhabditomorpha</taxon>
        <taxon>Rhabditoidea</taxon>
        <taxon>Rhabditidae</taxon>
        <taxon>Peloderinae</taxon>
        <taxon>Caenorhabditis</taxon>
    </lineage>
</organism>
<evidence type="ECO:0000256" key="1">
    <source>
        <dbReference type="ARBA" id="ARBA00004141"/>
    </source>
</evidence>
<feature type="transmembrane region" description="Helical" evidence="7">
    <location>
        <begin position="31"/>
        <end position="51"/>
    </location>
</feature>
<dbReference type="CTD" id="8579378"/>
<dbReference type="InterPro" id="IPR052854">
    <property type="entry name" value="Serpentine_rcpt_epsilon"/>
</dbReference>
<keyword evidence="3 7" id="KW-0812">Transmembrane</keyword>
<gene>
    <name evidence="11" type="primary">sre-10</name>
    <name evidence="9 11" type="ORF">CBG19087</name>
    <name evidence="9" type="ORF">CBG_19087</name>
</gene>
<proteinExistence type="inferred from homology"/>
<comment type="similarity">
    <text evidence="2">Belongs to the nematode receptor-like protein sre family.</text>
</comment>
<reference evidence="9 10" key="1">
    <citation type="journal article" date="2003" name="PLoS Biol.">
        <title>The genome sequence of Caenorhabditis briggsae: a platform for comparative genomics.</title>
        <authorList>
            <person name="Stein L.D."/>
            <person name="Bao Z."/>
            <person name="Blasiar D."/>
            <person name="Blumenthal T."/>
            <person name="Brent M.R."/>
            <person name="Chen N."/>
            <person name="Chinwalla A."/>
            <person name="Clarke L."/>
            <person name="Clee C."/>
            <person name="Coghlan A."/>
            <person name="Coulson A."/>
            <person name="D'Eustachio P."/>
            <person name="Fitch D.H."/>
            <person name="Fulton L.A."/>
            <person name="Fulton R.E."/>
            <person name="Griffiths-Jones S."/>
            <person name="Harris T.W."/>
            <person name="Hillier L.W."/>
            <person name="Kamath R."/>
            <person name="Kuwabara P.E."/>
            <person name="Mardis E.R."/>
            <person name="Marra M.A."/>
            <person name="Miner T.L."/>
            <person name="Minx P."/>
            <person name="Mullikin J.C."/>
            <person name="Plumb R.W."/>
            <person name="Rogers J."/>
            <person name="Schein J.E."/>
            <person name="Sohrmann M."/>
            <person name="Spieth J."/>
            <person name="Stajich J.E."/>
            <person name="Wei C."/>
            <person name="Willey D."/>
            <person name="Wilson R.K."/>
            <person name="Durbin R."/>
            <person name="Waterston R.H."/>
        </authorList>
    </citation>
    <scope>NUCLEOTIDE SEQUENCE [LARGE SCALE GENOMIC DNA]</scope>
    <source>
        <strain evidence="9 10">AF16</strain>
    </source>
</reference>
<dbReference type="WormBase" id="CBG19087">
    <property type="protein sequence ID" value="CBP46256"/>
    <property type="gene ID" value="WBGene00038362"/>
    <property type="gene designation" value="Cbr-sre-10"/>
</dbReference>
<keyword evidence="5 7" id="KW-0472">Membrane</keyword>
<feature type="compositionally biased region" description="Polar residues" evidence="6">
    <location>
        <begin position="599"/>
        <end position="610"/>
    </location>
</feature>
<evidence type="ECO:0000256" key="5">
    <source>
        <dbReference type="ARBA" id="ARBA00023136"/>
    </source>
</evidence>
<feature type="transmembrane region" description="Helical" evidence="7">
    <location>
        <begin position="142"/>
        <end position="162"/>
    </location>
</feature>
<dbReference type="GO" id="GO:0007606">
    <property type="term" value="P:sensory perception of chemical stimulus"/>
    <property type="evidence" value="ECO:0007669"/>
    <property type="project" value="InterPro"/>
</dbReference>
<dbReference type="InterPro" id="IPR004151">
    <property type="entry name" value="7TM_GPCR_serpentine_rcpt_Sre"/>
</dbReference>
<dbReference type="PANTHER" id="PTHR47518:SF11">
    <property type="entry name" value="SERPENTINE RECEPTOR, CLASS E (EPSILON)-RELATED"/>
    <property type="match status" value="1"/>
</dbReference>
<reference evidence="9 10" key="2">
    <citation type="journal article" date="2011" name="PLoS Genet.">
        <title>Caenorhabditis briggsae recombinant inbred line genotypes reveal inter-strain incompatibility and the evolution of recombination.</title>
        <authorList>
            <person name="Ross J.A."/>
            <person name="Koboldt D.C."/>
            <person name="Staisch J.E."/>
            <person name="Chamberlin H.M."/>
            <person name="Gupta B.P."/>
            <person name="Miller R.D."/>
            <person name="Baird S.E."/>
            <person name="Haag E.S."/>
        </authorList>
    </citation>
    <scope>NUCLEOTIDE SEQUENCE [LARGE SCALE GENOMIC DNA]</scope>
    <source>
        <strain evidence="9 10">AF16</strain>
    </source>
</reference>
<sequence length="610" mass="70369">MLFIHYVNLTHFQRSTDSFAVDVKVFMSIELVLYFVDLFNMIFNFAILIRAHQFHFNFCCIQGFLFVIHFTDNISIIILRVMMVFEVIDNSNPTSSFIFWIAMNVTIGCTFAAMCTLFFLAVERCCATLFIADYEIRLRKSISVFLNLFLTVFGLGACFVIVNKNNTIYLISILLVINGFALLLHYCLIWWNRKIYGGLHDSVDITSYSLTERFQVAENIKSLQMMNNIIYYMGFMNGIVVFSVLVSSFNLTPEQELFTTFCLDTAIFFYSFCYPIIMYKSCDRWKSEIDSYFEFIGLIKPSNTSKVYPILNSFGKSLEQANTMSNHFDHLRVSWEAVPRKKFTSFVSSSLSKSMRAGILFLLFSYSVGFDVGLISRYVPTSFIETEPFLPEVTDGAQAYESAHIFLNELVANGTYTTGEDGLFVVVNHTVSLIINDWEYFWSAMFHPPLRNGSFGCKIPMKWLIEVSRDMDDFKYRTKLSKNQIEVSMEKFLKKVRFDDHTVPSEIAWSCIHPVSRCCGIGCCSKESRVKTESIFHSVFGYMCGGFMIMCCFILLLTIIMFLCNDVWHRYIPWFPTSPRPPATPRGEAHEMQELNPANHRSPSRQHLSA</sequence>
<dbReference type="Pfam" id="PF01705">
    <property type="entry name" value="CX"/>
    <property type="match status" value="1"/>
</dbReference>
<feature type="transmembrane region" description="Helical" evidence="7">
    <location>
        <begin position="63"/>
        <end position="85"/>
    </location>
</feature>
<evidence type="ECO:0000256" key="7">
    <source>
        <dbReference type="SAM" id="Phobius"/>
    </source>
</evidence>
<evidence type="ECO:0000256" key="4">
    <source>
        <dbReference type="ARBA" id="ARBA00022989"/>
    </source>
</evidence>
<dbReference type="EMBL" id="HE601047">
    <property type="protein sequence ID" value="CAP36391.1"/>
    <property type="molecule type" value="Genomic_DNA"/>
</dbReference>
<feature type="transmembrane region" description="Helical" evidence="7">
    <location>
        <begin position="168"/>
        <end position="191"/>
    </location>
</feature>
<evidence type="ECO:0000313" key="11">
    <source>
        <dbReference type="WormBase" id="CBG19087"/>
    </source>
</evidence>
<feature type="transmembrane region" description="Helical" evidence="7">
    <location>
        <begin position="257"/>
        <end position="277"/>
    </location>
</feature>
<dbReference type="Pfam" id="PF03125">
    <property type="entry name" value="Sre"/>
    <property type="match status" value="1"/>
</dbReference>